<feature type="region of interest" description="Disordered" evidence="1">
    <location>
        <begin position="689"/>
        <end position="709"/>
    </location>
</feature>
<feature type="compositionally biased region" description="Basic and acidic residues" evidence="1">
    <location>
        <begin position="626"/>
        <end position="638"/>
    </location>
</feature>
<dbReference type="SUPFAM" id="SSF81383">
    <property type="entry name" value="F-box domain"/>
    <property type="match status" value="1"/>
</dbReference>
<dbReference type="RefSeq" id="XP_019019744.1">
    <property type="nucleotide sequence ID" value="XM_019160256.1"/>
</dbReference>
<evidence type="ECO:0000313" key="3">
    <source>
        <dbReference type="EMBL" id="ODQ48631.1"/>
    </source>
</evidence>
<dbReference type="STRING" id="763406.A0A1E3NRD6"/>
<dbReference type="InterPro" id="IPR001810">
    <property type="entry name" value="F-box_dom"/>
</dbReference>
<dbReference type="AlphaFoldDB" id="A0A1E3NRD6"/>
<dbReference type="SUPFAM" id="SSF50969">
    <property type="entry name" value="YVTN repeat-like/Quinoprotein amine dehydrogenase"/>
    <property type="match status" value="1"/>
</dbReference>
<dbReference type="GeneID" id="30176943"/>
<dbReference type="PROSITE" id="PS50330">
    <property type="entry name" value="UIM"/>
    <property type="match status" value="1"/>
</dbReference>
<dbReference type="InterPro" id="IPR003903">
    <property type="entry name" value="UIM_dom"/>
</dbReference>
<dbReference type="EMBL" id="KV454001">
    <property type="protein sequence ID" value="ODQ48631.1"/>
    <property type="molecule type" value="Genomic_DNA"/>
</dbReference>
<name>A0A1E3NRD6_9ASCO</name>
<feature type="region of interest" description="Disordered" evidence="1">
    <location>
        <begin position="727"/>
        <end position="758"/>
    </location>
</feature>
<dbReference type="SUPFAM" id="SSF50978">
    <property type="entry name" value="WD40 repeat-like"/>
    <property type="match status" value="1"/>
</dbReference>
<evidence type="ECO:0000259" key="2">
    <source>
        <dbReference type="PROSITE" id="PS50181"/>
    </source>
</evidence>
<feature type="compositionally biased region" description="Polar residues" evidence="1">
    <location>
        <begin position="734"/>
        <end position="748"/>
    </location>
</feature>
<organism evidence="3 4">
    <name type="scientific">Pichia membranifaciens NRRL Y-2026</name>
    <dbReference type="NCBI Taxonomy" id="763406"/>
    <lineage>
        <taxon>Eukaryota</taxon>
        <taxon>Fungi</taxon>
        <taxon>Dikarya</taxon>
        <taxon>Ascomycota</taxon>
        <taxon>Saccharomycotina</taxon>
        <taxon>Pichiomycetes</taxon>
        <taxon>Pichiales</taxon>
        <taxon>Pichiaceae</taxon>
        <taxon>Pichia</taxon>
    </lineage>
</organism>
<dbReference type="Gene3D" id="1.20.1280.50">
    <property type="match status" value="1"/>
</dbReference>
<dbReference type="PROSITE" id="PS50181">
    <property type="entry name" value="FBOX"/>
    <property type="match status" value="1"/>
</dbReference>
<feature type="region of interest" description="Disordered" evidence="1">
    <location>
        <begin position="612"/>
        <end position="638"/>
    </location>
</feature>
<dbReference type="OrthoDB" id="2095648at2759"/>
<dbReference type="InterPro" id="IPR036047">
    <property type="entry name" value="F-box-like_dom_sf"/>
</dbReference>
<gene>
    <name evidence="3" type="ORF">PICMEDRAFT_14172</name>
</gene>
<protein>
    <recommendedName>
        <fullName evidence="2">F-box domain-containing protein</fullName>
    </recommendedName>
</protein>
<reference evidence="3 4" key="1">
    <citation type="journal article" date="2016" name="Proc. Natl. Acad. Sci. U.S.A.">
        <title>Comparative genomics of biotechnologically important yeasts.</title>
        <authorList>
            <person name="Riley R."/>
            <person name="Haridas S."/>
            <person name="Wolfe K.H."/>
            <person name="Lopes M.R."/>
            <person name="Hittinger C.T."/>
            <person name="Goeker M."/>
            <person name="Salamov A.A."/>
            <person name="Wisecaver J.H."/>
            <person name="Long T.M."/>
            <person name="Calvey C.H."/>
            <person name="Aerts A.L."/>
            <person name="Barry K.W."/>
            <person name="Choi C."/>
            <person name="Clum A."/>
            <person name="Coughlan A.Y."/>
            <person name="Deshpande S."/>
            <person name="Douglass A.P."/>
            <person name="Hanson S.J."/>
            <person name="Klenk H.-P."/>
            <person name="LaButti K.M."/>
            <person name="Lapidus A."/>
            <person name="Lindquist E.A."/>
            <person name="Lipzen A.M."/>
            <person name="Meier-Kolthoff J.P."/>
            <person name="Ohm R.A."/>
            <person name="Otillar R.P."/>
            <person name="Pangilinan J.L."/>
            <person name="Peng Y."/>
            <person name="Rokas A."/>
            <person name="Rosa C.A."/>
            <person name="Scheuner C."/>
            <person name="Sibirny A.A."/>
            <person name="Slot J.C."/>
            <person name="Stielow J.B."/>
            <person name="Sun H."/>
            <person name="Kurtzman C.P."/>
            <person name="Blackwell M."/>
            <person name="Grigoriev I.V."/>
            <person name="Jeffries T.W."/>
        </authorList>
    </citation>
    <scope>NUCLEOTIDE SEQUENCE [LARGE SCALE GENOMIC DNA]</scope>
    <source>
        <strain evidence="3 4">NRRL Y-2026</strain>
    </source>
</reference>
<dbReference type="Pfam" id="PF12937">
    <property type="entry name" value="F-box-like"/>
    <property type="match status" value="1"/>
</dbReference>
<feature type="domain" description="F-box" evidence="2">
    <location>
        <begin position="38"/>
        <end position="84"/>
    </location>
</feature>
<evidence type="ECO:0000313" key="4">
    <source>
        <dbReference type="Proteomes" id="UP000094455"/>
    </source>
</evidence>
<sequence>MSTSSQSGDEDQNAFLAKIPHPLSSSGPMISSSQSTSPLNLNGFPLEVLIIVLSYVDPLTLRNIPLVCKTWNSILQDDTIWNAIFKLQYPYKREIFSSVTRSTQFKTELLHRTQLRYNYRRGRLLTQQYTTNHFVSGSSIAIDWSRNRLTIIDLPRSAILTCDIRNGKSPKFATDFVPEGVTSYDAGNTSGSLHGSRVLVFGRWDGSVSGALIDWKGLVLSDVHNWGSMSGGRVTCVTACVNSSISTNFAAEKKANLPPISSLTLSSPSSISSSTTTLSSTLKKNIITSPPSSSHNILTKSGMAGAFSADETGTINAWDIRTGECLCEYKTAVNSKIIKLQSDGKTAVIVLFQNGELWLLRNVFGSLKGDDVKVKFEKIGQVPFDRNGLITLNLFIDYGGESVVVWNEIEVLVLSYSNISEASRQVQNHDNIISYTPPERTLISSVSFESNDKLFIKRDPKIVGSDPLLAAVLLNNGIVDVINIREPPSSTALEPINTIVPKFLSEHESGVSMNYSDTRTSPVASVCLNSLVLAISNHLGKVELFDVMTGEYLRTAIDRVGKKKLQELEGLLPNRLINSSIKVYLDDSSTRGVLIIGSHIQYFLCGGPKNDDDATGVKKKTKSGKRGNDKKGDFSEDMKHSMSVYEEEKMQKKKERELLAKYNGEGLDDEKDQLNMAIVLSMSLNETGNKREDYNLNGNLNESSDSYHEDEEMRQLNEALKMSLNTTETTETTPIENHSLADSNQQTNTETETDPDIETDEDLLLAIELSKQENNMDWEAVEDRWESLVHK</sequence>
<accession>A0A1E3NRD6</accession>
<evidence type="ECO:0000256" key="1">
    <source>
        <dbReference type="SAM" id="MobiDB-lite"/>
    </source>
</evidence>
<keyword evidence="4" id="KW-1185">Reference proteome</keyword>
<dbReference type="Proteomes" id="UP000094455">
    <property type="component" value="Unassembled WGS sequence"/>
</dbReference>
<dbReference type="InterPro" id="IPR011044">
    <property type="entry name" value="Quino_amine_DH_bsu"/>
</dbReference>
<dbReference type="SMART" id="SM00256">
    <property type="entry name" value="FBOX"/>
    <property type="match status" value="1"/>
</dbReference>
<dbReference type="SMART" id="SM00726">
    <property type="entry name" value="UIM"/>
    <property type="match status" value="3"/>
</dbReference>
<dbReference type="InterPro" id="IPR036322">
    <property type="entry name" value="WD40_repeat_dom_sf"/>
</dbReference>
<proteinExistence type="predicted"/>